<organism evidence="1 2">
    <name type="scientific">Bifidobacterium adolescentis JCM 15918</name>
    <dbReference type="NCBI Taxonomy" id="1437612"/>
    <lineage>
        <taxon>Bacteria</taxon>
        <taxon>Bacillati</taxon>
        <taxon>Actinomycetota</taxon>
        <taxon>Actinomycetes</taxon>
        <taxon>Bifidobacteriales</taxon>
        <taxon>Bifidobacteriaceae</taxon>
        <taxon>Bifidobacterium</taxon>
    </lineage>
</organism>
<evidence type="ECO:0000313" key="2">
    <source>
        <dbReference type="Proteomes" id="UP000029091"/>
    </source>
</evidence>
<gene>
    <name evidence="1" type="ORF">BSTER_1174</name>
</gene>
<dbReference type="EMBL" id="JGZQ01000003">
    <property type="protein sequence ID" value="KFI98581.1"/>
    <property type="molecule type" value="Genomic_DNA"/>
</dbReference>
<reference evidence="1 2" key="1">
    <citation type="submission" date="2014-03" db="EMBL/GenBank/DDBJ databases">
        <title>Genomics of Bifidobacteria.</title>
        <authorList>
            <person name="Ventura M."/>
            <person name="Milani C."/>
            <person name="Lugli G.A."/>
        </authorList>
    </citation>
    <scope>NUCLEOTIDE SEQUENCE [LARGE SCALE GENOMIC DNA]</scope>
    <source>
        <strain evidence="2">JCM 15918</strain>
    </source>
</reference>
<dbReference type="GeneID" id="97353309"/>
<name>A0A087DST1_BIFAD</name>
<dbReference type="Proteomes" id="UP000029091">
    <property type="component" value="Unassembled WGS sequence"/>
</dbReference>
<dbReference type="InterPro" id="IPR025332">
    <property type="entry name" value="DUF4238"/>
</dbReference>
<comment type="caution">
    <text evidence="1">The sequence shown here is derived from an EMBL/GenBank/DDBJ whole genome shotgun (WGS) entry which is preliminary data.</text>
</comment>
<dbReference type="RefSeq" id="WP_022349656.1">
    <property type="nucleotide sequence ID" value="NZ_JDUX01000002.1"/>
</dbReference>
<protein>
    <recommendedName>
        <fullName evidence="3">DUF4238 domain-containing protein</fullName>
    </recommendedName>
</protein>
<proteinExistence type="predicted"/>
<evidence type="ECO:0008006" key="3">
    <source>
        <dbReference type="Google" id="ProtNLM"/>
    </source>
</evidence>
<evidence type="ECO:0000313" key="1">
    <source>
        <dbReference type="EMBL" id="KFI98581.1"/>
    </source>
</evidence>
<sequence length="294" mass="33594">MSKLPGKMTRKQHWVPRFYLRHFADSSGQLHAYSRQKGSFFRTNCENLCSMRDLYEVEHADATGDATDRFYAQNLIEVKLSELESRIAPLYDRFLERQKEDQCEDEGYSDGKAAVCELAANIIVRHPISMRVDKKWSRETAEELLRNVHLTPYELGLLDWSDWRGDSQAVVELAAAATMLFSNDDIVPVNRIRKAFFEKSFSILRAPVGSGFVTTSMPMFIIGPEDDSYDFHLAYMPLSSEYAAVFSDDPLFPPFARLGFSGVEFMNRLLLLNCEHWDVAISRGSGPLEHAVRD</sequence>
<accession>A0A087DST1</accession>
<dbReference type="AlphaFoldDB" id="A0A087DST1"/>
<dbReference type="Pfam" id="PF14022">
    <property type="entry name" value="DUF4238"/>
    <property type="match status" value="1"/>
</dbReference>